<reference evidence="2 3" key="1">
    <citation type="journal article" date="2014" name="PLoS Genet.">
        <title>Phylogenetically driven sequencing of extremely halophilic archaea reveals strategies for static and dynamic osmo-response.</title>
        <authorList>
            <person name="Becker E.A."/>
            <person name="Seitzer P.M."/>
            <person name="Tritt A."/>
            <person name="Larsen D."/>
            <person name="Krusor M."/>
            <person name="Yao A.I."/>
            <person name="Wu D."/>
            <person name="Madern D."/>
            <person name="Eisen J.A."/>
            <person name="Darling A.E."/>
            <person name="Facciotti M.T."/>
        </authorList>
    </citation>
    <scope>NUCLEOTIDE SEQUENCE [LARGE SCALE GENOMIC DNA]</scope>
    <source>
        <strain evidence="2 3">DSM 8989</strain>
    </source>
</reference>
<protein>
    <submittedName>
        <fullName evidence="2">Uncharacterized protein</fullName>
    </submittedName>
</protein>
<gene>
    <name evidence="2" type="ORF">C450_03307</name>
</gene>
<feature type="transmembrane region" description="Helical" evidence="1">
    <location>
        <begin position="61"/>
        <end position="78"/>
    </location>
</feature>
<dbReference type="RefSeq" id="WP_005039963.1">
    <property type="nucleotide sequence ID" value="NZ_AOME01000015.1"/>
</dbReference>
<dbReference type="EMBL" id="AOME01000015">
    <property type="protein sequence ID" value="EMA55062.1"/>
    <property type="molecule type" value="Genomic_DNA"/>
</dbReference>
<name>M0NAT1_9EURY</name>
<evidence type="ECO:0000256" key="1">
    <source>
        <dbReference type="SAM" id="Phobius"/>
    </source>
</evidence>
<sequence>MNDDHPRQRPGEGATRRDQPPVLLLKLLDLCLYGLTIAIVLVCVATVVSFAFGAGWGGSKYLLFVIGFLLFGLGAIGMRPKGAWKDDDDDDDEARRVSSDDETRFQAFVQSIPPLRRYELDPDDRLSLAAKLFVGSLLVLGASFAMETVFGIRI</sequence>
<dbReference type="PATRIC" id="fig|1227456.3.peg.687"/>
<dbReference type="InterPro" id="IPR055977">
    <property type="entry name" value="DUF7555"/>
</dbReference>
<proteinExistence type="predicted"/>
<keyword evidence="1" id="KW-0472">Membrane</keyword>
<keyword evidence="3" id="KW-1185">Reference proteome</keyword>
<accession>M0NAT1</accession>
<comment type="caution">
    <text evidence="2">The sequence shown here is derived from an EMBL/GenBank/DDBJ whole genome shotgun (WGS) entry which is preliminary data.</text>
</comment>
<dbReference type="Pfam" id="PF24432">
    <property type="entry name" value="DUF7555"/>
    <property type="match status" value="1"/>
</dbReference>
<evidence type="ECO:0000313" key="3">
    <source>
        <dbReference type="Proteomes" id="UP000011625"/>
    </source>
</evidence>
<keyword evidence="1" id="KW-0812">Transmembrane</keyword>
<dbReference type="AlphaFoldDB" id="M0NAT1"/>
<dbReference type="Proteomes" id="UP000011625">
    <property type="component" value="Unassembled WGS sequence"/>
</dbReference>
<dbReference type="STRING" id="1227456.C450_03307"/>
<feature type="transmembrane region" description="Helical" evidence="1">
    <location>
        <begin position="128"/>
        <end position="152"/>
    </location>
</feature>
<evidence type="ECO:0000313" key="2">
    <source>
        <dbReference type="EMBL" id="EMA55062.1"/>
    </source>
</evidence>
<keyword evidence="1" id="KW-1133">Transmembrane helix</keyword>
<organism evidence="2 3">
    <name type="scientific">Halococcus salifodinae DSM 8989</name>
    <dbReference type="NCBI Taxonomy" id="1227456"/>
    <lineage>
        <taxon>Archaea</taxon>
        <taxon>Methanobacteriati</taxon>
        <taxon>Methanobacteriota</taxon>
        <taxon>Stenosarchaea group</taxon>
        <taxon>Halobacteria</taxon>
        <taxon>Halobacteriales</taxon>
        <taxon>Halococcaceae</taxon>
        <taxon>Halococcus</taxon>
    </lineage>
</organism>
<dbReference type="OrthoDB" id="313482at2157"/>
<feature type="transmembrane region" description="Helical" evidence="1">
    <location>
        <begin position="32"/>
        <end position="54"/>
    </location>
</feature>